<dbReference type="Proteomes" id="UP000653472">
    <property type="component" value="Unassembled WGS sequence"/>
</dbReference>
<organism evidence="2 3">
    <name type="scientific">Solimonas marina</name>
    <dbReference type="NCBI Taxonomy" id="2714601"/>
    <lineage>
        <taxon>Bacteria</taxon>
        <taxon>Pseudomonadati</taxon>
        <taxon>Pseudomonadota</taxon>
        <taxon>Gammaproteobacteria</taxon>
        <taxon>Nevskiales</taxon>
        <taxon>Nevskiaceae</taxon>
        <taxon>Solimonas</taxon>
    </lineage>
</organism>
<dbReference type="InterPro" id="IPR006311">
    <property type="entry name" value="TAT_signal"/>
</dbReference>
<dbReference type="EMBL" id="JAAVXB010000004">
    <property type="protein sequence ID" value="NKF22702.1"/>
    <property type="molecule type" value="Genomic_DNA"/>
</dbReference>
<feature type="chain" id="PRO_5036686884" evidence="1">
    <location>
        <begin position="28"/>
        <end position="110"/>
    </location>
</feature>
<accession>A0A970B4U9</accession>
<reference evidence="2" key="1">
    <citation type="submission" date="2020-03" db="EMBL/GenBank/DDBJ databases">
        <title>Solimonas marina sp. nov., isolated from deep seawater of the Pacific Ocean.</title>
        <authorList>
            <person name="Liu X."/>
            <person name="Lai Q."/>
            <person name="Sun F."/>
            <person name="Gai Y."/>
            <person name="Li G."/>
            <person name="Shao Z."/>
        </authorList>
    </citation>
    <scope>NUCLEOTIDE SEQUENCE</scope>
    <source>
        <strain evidence="2">C16B3</strain>
    </source>
</reference>
<protein>
    <submittedName>
        <fullName evidence="2">Uncharacterized protein</fullName>
    </submittedName>
</protein>
<dbReference type="PROSITE" id="PS51318">
    <property type="entry name" value="TAT"/>
    <property type="match status" value="1"/>
</dbReference>
<dbReference type="RefSeq" id="WP_168147940.1">
    <property type="nucleotide sequence ID" value="NZ_JAAVXB010000004.1"/>
</dbReference>
<comment type="caution">
    <text evidence="2">The sequence shown here is derived from an EMBL/GenBank/DDBJ whole genome shotgun (WGS) entry which is preliminary data.</text>
</comment>
<dbReference type="AlphaFoldDB" id="A0A970B4U9"/>
<sequence length="110" mass="11792">MDTRRSSLALFTGLAVALGATLPPASAANALIVTQQSKRGFWFACGPVLCTDVGSATEAGAIQDVTLRRHRPLAFTAKIGNCYAYNGGPVAVGDYGREWVHHNVDRRMRC</sequence>
<proteinExistence type="predicted"/>
<evidence type="ECO:0000313" key="2">
    <source>
        <dbReference type="EMBL" id="NKF22702.1"/>
    </source>
</evidence>
<keyword evidence="1" id="KW-0732">Signal</keyword>
<evidence type="ECO:0000256" key="1">
    <source>
        <dbReference type="SAM" id="SignalP"/>
    </source>
</evidence>
<name>A0A970B4U9_9GAMM</name>
<evidence type="ECO:0000313" key="3">
    <source>
        <dbReference type="Proteomes" id="UP000653472"/>
    </source>
</evidence>
<gene>
    <name evidence="2" type="ORF">G7Y82_10260</name>
</gene>
<feature type="signal peptide" evidence="1">
    <location>
        <begin position="1"/>
        <end position="27"/>
    </location>
</feature>
<keyword evidence="3" id="KW-1185">Reference proteome</keyword>